<proteinExistence type="predicted"/>
<accession>A0A3R7BYS7</accession>
<feature type="compositionally biased region" description="Gly residues" evidence="1">
    <location>
        <begin position="138"/>
        <end position="149"/>
    </location>
</feature>
<gene>
    <name evidence="2" type="ORF">CSKR_111307</name>
</gene>
<reference evidence="2 3" key="1">
    <citation type="journal article" date="2018" name="Biotechnol. Adv.">
        <title>Improved genomic resources and new bioinformatic workflow for the carcinogenic parasite Clonorchis sinensis: Biotechnological implications.</title>
        <authorList>
            <person name="Wang D."/>
            <person name="Korhonen P.K."/>
            <person name="Gasser R.B."/>
            <person name="Young N.D."/>
        </authorList>
    </citation>
    <scope>NUCLEOTIDE SEQUENCE [LARGE SCALE GENOMIC DNA]</scope>
    <source>
        <strain evidence="2">Cs-k2</strain>
    </source>
</reference>
<dbReference type="EMBL" id="NIRI02000056">
    <property type="protein sequence ID" value="KAG5444761.1"/>
    <property type="molecule type" value="Genomic_DNA"/>
</dbReference>
<feature type="region of interest" description="Disordered" evidence="1">
    <location>
        <begin position="130"/>
        <end position="149"/>
    </location>
</feature>
<evidence type="ECO:0000256" key="1">
    <source>
        <dbReference type="SAM" id="MobiDB-lite"/>
    </source>
</evidence>
<sequence length="149" mass="16898">QQSVCRAWQLDCKRFITTRGDIVSAGLTDDGTDGVTWIGDETFAIQLPSSANRPTISQRTRATYIPQHCQFEVVASSQQDFDTGSLRRGTKTHLDISKRYRKCSIREPRNIFIQSNLQFYMNRDSHEYTYTDKKNQGAAGGVQGKNGER</sequence>
<dbReference type="STRING" id="79923.A0A3R7BYS7"/>
<dbReference type="AlphaFoldDB" id="A0A3R7BYS7"/>
<feature type="non-terminal residue" evidence="2">
    <location>
        <position position="1"/>
    </location>
</feature>
<dbReference type="Proteomes" id="UP000286415">
    <property type="component" value="Unassembled WGS sequence"/>
</dbReference>
<keyword evidence="3" id="KW-1185">Reference proteome</keyword>
<dbReference type="InParanoid" id="A0A3R7BYS7"/>
<evidence type="ECO:0000313" key="3">
    <source>
        <dbReference type="Proteomes" id="UP000286415"/>
    </source>
</evidence>
<organism evidence="2 3">
    <name type="scientific">Clonorchis sinensis</name>
    <name type="common">Chinese liver fluke</name>
    <dbReference type="NCBI Taxonomy" id="79923"/>
    <lineage>
        <taxon>Eukaryota</taxon>
        <taxon>Metazoa</taxon>
        <taxon>Spiralia</taxon>
        <taxon>Lophotrochozoa</taxon>
        <taxon>Platyhelminthes</taxon>
        <taxon>Trematoda</taxon>
        <taxon>Digenea</taxon>
        <taxon>Opisthorchiida</taxon>
        <taxon>Opisthorchiata</taxon>
        <taxon>Opisthorchiidae</taxon>
        <taxon>Clonorchis</taxon>
    </lineage>
</organism>
<name>A0A3R7BYS7_CLOSI</name>
<protein>
    <submittedName>
        <fullName evidence="2">Uncharacterized protein</fullName>
    </submittedName>
</protein>
<evidence type="ECO:0000313" key="2">
    <source>
        <dbReference type="EMBL" id="KAG5444761.1"/>
    </source>
</evidence>
<reference evidence="2 3" key="2">
    <citation type="journal article" date="2021" name="Genomics">
        <title>High-quality reference genome for Clonorchis sinensis.</title>
        <authorList>
            <person name="Young N.D."/>
            <person name="Stroehlein A.J."/>
            <person name="Kinkar L."/>
            <person name="Wang T."/>
            <person name="Sohn W.M."/>
            <person name="Chang B.C.H."/>
            <person name="Kaur P."/>
            <person name="Weisz D."/>
            <person name="Dudchenko O."/>
            <person name="Aiden E.L."/>
            <person name="Korhonen P.K."/>
            <person name="Gasser R.B."/>
        </authorList>
    </citation>
    <scope>NUCLEOTIDE SEQUENCE [LARGE SCALE GENOMIC DNA]</scope>
    <source>
        <strain evidence="2">Cs-k2</strain>
    </source>
</reference>
<comment type="caution">
    <text evidence="2">The sequence shown here is derived from an EMBL/GenBank/DDBJ whole genome shotgun (WGS) entry which is preliminary data.</text>
</comment>